<proteinExistence type="predicted"/>
<dbReference type="Proteomes" id="UP000009309">
    <property type="component" value="Unassembled WGS sequence"/>
</dbReference>
<dbReference type="AlphaFoldDB" id="I2GM92"/>
<gene>
    <name evidence="1" type="ORF">BN8_04249</name>
</gene>
<keyword evidence="2" id="KW-1185">Reference proteome</keyword>
<organism evidence="1 2">
    <name type="scientific">Fibrisoma limi BUZ 3</name>
    <dbReference type="NCBI Taxonomy" id="1185876"/>
    <lineage>
        <taxon>Bacteria</taxon>
        <taxon>Pseudomonadati</taxon>
        <taxon>Bacteroidota</taxon>
        <taxon>Cytophagia</taxon>
        <taxon>Cytophagales</taxon>
        <taxon>Spirosomataceae</taxon>
        <taxon>Fibrisoma</taxon>
    </lineage>
</organism>
<sequence length="49" mass="5685">MRPFLFTCSFCQIVTLAITLARNPADLAQRYVKNLDTFGRNYIDNKCLQ</sequence>
<accession>I2GM92</accession>
<evidence type="ECO:0000313" key="2">
    <source>
        <dbReference type="Proteomes" id="UP000009309"/>
    </source>
</evidence>
<reference evidence="1 2" key="1">
    <citation type="journal article" date="2012" name="J. Bacteriol.">
        <title>Genome Sequence of the Filamentous Bacterium Fibrisoma limi BUZ 3T.</title>
        <authorList>
            <person name="Filippini M."/>
            <person name="Qi W."/>
            <person name="Jaenicke S."/>
            <person name="Goesmann A."/>
            <person name="Smits T.H."/>
            <person name="Bagheri H.C."/>
        </authorList>
    </citation>
    <scope>NUCLEOTIDE SEQUENCE [LARGE SCALE GENOMIC DNA]</scope>
    <source>
        <strain evidence="2">BUZ 3T</strain>
    </source>
</reference>
<evidence type="ECO:0000313" key="1">
    <source>
        <dbReference type="EMBL" id="CCH55019.1"/>
    </source>
</evidence>
<name>I2GM92_9BACT</name>
<comment type="caution">
    <text evidence="1">The sequence shown here is derived from an EMBL/GenBank/DDBJ whole genome shotgun (WGS) entry which is preliminary data.</text>
</comment>
<dbReference type="EMBL" id="CAIT01000008">
    <property type="protein sequence ID" value="CCH55019.1"/>
    <property type="molecule type" value="Genomic_DNA"/>
</dbReference>
<protein>
    <submittedName>
        <fullName evidence="1">Uncharacterized protein</fullName>
    </submittedName>
</protein>